<comment type="caution">
    <text evidence="1">The sequence shown here is derived from an EMBL/GenBank/DDBJ whole genome shotgun (WGS) entry which is preliminary data.</text>
</comment>
<reference evidence="1 2" key="1">
    <citation type="journal article" date="2024" name="IMA Fungus">
        <title>IMA Genome - F19 : A genome assembly and annotation guide to empower mycologists, including annotated draft genome sequences of Ceratocystis pirilliformis, Diaporthe australafricana, Fusarium ophioides, Paecilomyces lecythidis, and Sporothrix stenoceras.</title>
        <authorList>
            <person name="Aylward J."/>
            <person name="Wilson A.M."/>
            <person name="Visagie C.M."/>
            <person name="Spraker J."/>
            <person name="Barnes I."/>
            <person name="Buitendag C."/>
            <person name="Ceriani C."/>
            <person name="Del Mar Angel L."/>
            <person name="du Plessis D."/>
            <person name="Fuchs T."/>
            <person name="Gasser K."/>
            <person name="Kramer D."/>
            <person name="Li W."/>
            <person name="Munsamy K."/>
            <person name="Piso A."/>
            <person name="Price J.L."/>
            <person name="Sonnekus B."/>
            <person name="Thomas C."/>
            <person name="van der Nest A."/>
            <person name="van Dijk A."/>
            <person name="van Heerden A."/>
            <person name="van Vuuren N."/>
            <person name="Yilmaz N."/>
            <person name="Duong T.A."/>
            <person name="van der Merwe N.A."/>
            <person name="Wingfield M.J."/>
            <person name="Wingfield B.D."/>
        </authorList>
    </citation>
    <scope>NUCLEOTIDE SEQUENCE [LARGE SCALE GENOMIC DNA]</scope>
    <source>
        <strain evidence="1 2">CMW 18167</strain>
    </source>
</reference>
<dbReference type="EMBL" id="JAVDPF010000002">
    <property type="protein sequence ID" value="KAL1885511.1"/>
    <property type="molecule type" value="Genomic_DNA"/>
</dbReference>
<accession>A0ABR3YB37</accession>
<dbReference type="Proteomes" id="UP001583193">
    <property type="component" value="Unassembled WGS sequence"/>
</dbReference>
<gene>
    <name evidence="1" type="ORF">Plec18167_001005</name>
</gene>
<protein>
    <submittedName>
        <fullName evidence="1">Uncharacterized protein</fullName>
    </submittedName>
</protein>
<evidence type="ECO:0000313" key="2">
    <source>
        <dbReference type="Proteomes" id="UP001583193"/>
    </source>
</evidence>
<name>A0ABR3YB37_9EURO</name>
<organism evidence="1 2">
    <name type="scientific">Paecilomyces lecythidis</name>
    <dbReference type="NCBI Taxonomy" id="3004212"/>
    <lineage>
        <taxon>Eukaryota</taxon>
        <taxon>Fungi</taxon>
        <taxon>Dikarya</taxon>
        <taxon>Ascomycota</taxon>
        <taxon>Pezizomycotina</taxon>
        <taxon>Eurotiomycetes</taxon>
        <taxon>Eurotiomycetidae</taxon>
        <taxon>Eurotiales</taxon>
        <taxon>Thermoascaceae</taxon>
        <taxon>Paecilomyces</taxon>
    </lineage>
</organism>
<sequence>MSDRHTNIVRRRRGAEWSSADEGPWLASELVLGTPMGSLHTKMPGNGNRTQVGVSIQISDMRAQCILPTRWTDPFHAAKDSNHWTTLEDVEILQWHVWGRKAIDARVFFGRDRSANGVAKRANYLCQDQGLVDEAKRAEQQAAQKQSAEGDRAAELAIGGAISESLRKRR</sequence>
<evidence type="ECO:0000313" key="1">
    <source>
        <dbReference type="EMBL" id="KAL1885511.1"/>
    </source>
</evidence>
<keyword evidence="2" id="KW-1185">Reference proteome</keyword>
<proteinExistence type="predicted"/>